<reference evidence="1" key="1">
    <citation type="submission" date="2020-05" db="UniProtKB">
        <authorList>
            <consortium name="EnsemblMetazoa"/>
        </authorList>
    </citation>
    <scope>IDENTIFICATION</scope>
    <source>
        <strain evidence="1">FUMOZ</strain>
    </source>
</reference>
<sequence length="241" mass="27116">MYRPSQTPHLALSMTWTERFIQMSSSQAAPETGEAKAIGANDDEAFGYLKRVIVTPAVYPRLLEFLHVDIQSTGQKSHCVNTQPGPSQCFVLIRQSDSLHRASSELAVCCATASMQLQALSTTSGTRPYPAVPGWSHSAFRANPFPEVTDPVCRLPLPTLIYRLEALHLGDLLRIRYKLLRVHIYKRGCKTLLTHQQWSVPQSSIFMVQEECIDTAVATAVLYQRVQPYLSVSDFHGRWWL</sequence>
<dbReference type="PANTHER" id="PTHR34141:SF1">
    <property type="match status" value="1"/>
</dbReference>
<dbReference type="VEuPathDB" id="VectorBase:AFUN018774"/>
<dbReference type="PANTHER" id="PTHR34141">
    <property type="match status" value="1"/>
</dbReference>
<accession>A0A4Y0BFE8</accession>
<dbReference type="STRING" id="62324.A0A4Y0BFE8"/>
<dbReference type="AlphaFoldDB" id="A0A4Y0BFE8"/>
<evidence type="ECO:0000313" key="1">
    <source>
        <dbReference type="EnsemblMetazoa" id="AFUN018774-PA"/>
    </source>
</evidence>
<protein>
    <submittedName>
        <fullName evidence="1">Uncharacterized protein</fullName>
    </submittedName>
</protein>
<name>A0A4Y0BFE8_ANOFN</name>
<proteinExistence type="predicted"/>
<dbReference type="EnsemblMetazoa" id="AFUN018774-RA">
    <property type="protein sequence ID" value="AFUN018774-PA"/>
    <property type="gene ID" value="AFUN018774"/>
</dbReference>
<organism evidence="1">
    <name type="scientific">Anopheles funestus</name>
    <name type="common">African malaria mosquito</name>
    <dbReference type="NCBI Taxonomy" id="62324"/>
    <lineage>
        <taxon>Eukaryota</taxon>
        <taxon>Metazoa</taxon>
        <taxon>Ecdysozoa</taxon>
        <taxon>Arthropoda</taxon>
        <taxon>Hexapoda</taxon>
        <taxon>Insecta</taxon>
        <taxon>Pterygota</taxon>
        <taxon>Neoptera</taxon>
        <taxon>Endopterygota</taxon>
        <taxon>Diptera</taxon>
        <taxon>Nematocera</taxon>
        <taxon>Culicoidea</taxon>
        <taxon>Culicidae</taxon>
        <taxon>Anophelinae</taxon>
        <taxon>Anopheles</taxon>
    </lineage>
</organism>